<organism evidence="2 3">
    <name type="scientific">Erythranthe guttata</name>
    <name type="common">Yellow monkey flower</name>
    <name type="synonym">Mimulus guttatus</name>
    <dbReference type="NCBI Taxonomy" id="4155"/>
    <lineage>
        <taxon>Eukaryota</taxon>
        <taxon>Viridiplantae</taxon>
        <taxon>Streptophyta</taxon>
        <taxon>Embryophyta</taxon>
        <taxon>Tracheophyta</taxon>
        <taxon>Spermatophyta</taxon>
        <taxon>Magnoliopsida</taxon>
        <taxon>eudicotyledons</taxon>
        <taxon>Gunneridae</taxon>
        <taxon>Pentapetalae</taxon>
        <taxon>asterids</taxon>
        <taxon>lamiids</taxon>
        <taxon>Lamiales</taxon>
        <taxon>Phrymaceae</taxon>
        <taxon>Erythranthe</taxon>
    </lineage>
</organism>
<evidence type="ECO:0000256" key="1">
    <source>
        <dbReference type="SAM" id="MobiDB-lite"/>
    </source>
</evidence>
<reference evidence="2 3" key="1">
    <citation type="journal article" date="2013" name="Proc. Natl. Acad. Sci. U.S.A.">
        <title>Fine-scale variation in meiotic recombination in Mimulus inferred from population shotgun sequencing.</title>
        <authorList>
            <person name="Hellsten U."/>
            <person name="Wright K.M."/>
            <person name="Jenkins J."/>
            <person name="Shu S."/>
            <person name="Yuan Y."/>
            <person name="Wessler S.R."/>
            <person name="Schmutz J."/>
            <person name="Willis J.H."/>
            <person name="Rokhsar D.S."/>
        </authorList>
    </citation>
    <scope>NUCLEOTIDE SEQUENCE [LARGE SCALE GENOMIC DNA]</scope>
    <source>
        <strain evidence="3">cv. DUN x IM62</strain>
    </source>
</reference>
<evidence type="ECO:0000313" key="2">
    <source>
        <dbReference type="EMBL" id="EYU32931.1"/>
    </source>
</evidence>
<dbReference type="EMBL" id="KI630818">
    <property type="protein sequence ID" value="EYU32931.1"/>
    <property type="molecule type" value="Genomic_DNA"/>
</dbReference>
<keyword evidence="3" id="KW-1185">Reference proteome</keyword>
<gene>
    <name evidence="2" type="ORF">MIMGU_mgv1a0053092mg</name>
</gene>
<protein>
    <submittedName>
        <fullName evidence="2">Uncharacterized protein</fullName>
    </submittedName>
</protein>
<evidence type="ECO:0000313" key="3">
    <source>
        <dbReference type="Proteomes" id="UP000030748"/>
    </source>
</evidence>
<feature type="region of interest" description="Disordered" evidence="1">
    <location>
        <begin position="1"/>
        <end position="56"/>
    </location>
</feature>
<proteinExistence type="predicted"/>
<name>A0A022QYE1_ERYGU</name>
<dbReference type="AlphaFoldDB" id="A0A022QYE1"/>
<sequence length="56" mass="5939">MSENNQESGKDGIDESVELPETQRIGTVLDRSTDKVPVSPLGNNGAKSSAKDRHGS</sequence>
<feature type="non-terminal residue" evidence="2">
    <location>
        <position position="56"/>
    </location>
</feature>
<accession>A0A022QYE1</accession>
<dbReference type="Proteomes" id="UP000030748">
    <property type="component" value="Unassembled WGS sequence"/>
</dbReference>